<sequence>MLEAKLNRLNALNKEAQALRAEIIEDLKTFGVQAVFIDVPQSEVCDWRDLREGDTLYVDITSGPRFKGTATVAYVEPAEYRGDCPVKIQYKGAYGLMVWDWIDVTEDDWSFVSRNPEV</sequence>
<accession>A0AAU8I009</accession>
<evidence type="ECO:0000313" key="2">
    <source>
        <dbReference type="EMBL" id="XCI78002.1"/>
    </source>
</evidence>
<proteinExistence type="predicted"/>
<dbReference type="EMBL" id="PP895363">
    <property type="protein sequence ID" value="XCI78002.1"/>
    <property type="molecule type" value="Genomic_DNA"/>
</dbReference>
<evidence type="ECO:0000256" key="1">
    <source>
        <dbReference type="SAM" id="Coils"/>
    </source>
</evidence>
<reference evidence="2" key="1">
    <citation type="submission" date="2024-06" db="EMBL/GenBank/DDBJ databases">
        <title>High activity and specificity of bacteriophage cocktails against carbapenem-resistant Klebsiella pneumoniae belonging to high-risk clones CG258 and ST307.</title>
        <authorList>
            <person name="Jimenez Quiceno J."/>
            <person name="Salazar Ospina L."/>
            <person name="Tellez Carrasquilla S."/>
        </authorList>
    </citation>
    <scope>NUCLEOTIDE SEQUENCE</scope>
</reference>
<organism evidence="2">
    <name type="scientific">Klebsiella phage FKP3</name>
    <dbReference type="NCBI Taxonomy" id="3231233"/>
    <lineage>
        <taxon>Viruses</taxon>
        <taxon>Duplodnaviria</taxon>
        <taxon>Heunggongvirae</taxon>
        <taxon>Uroviricota</taxon>
        <taxon>Caudoviricetes</taxon>
        <taxon>Stephanstirmvirinae</taxon>
        <taxon>Justusliebigvirus</taxon>
    </lineage>
</organism>
<feature type="coiled-coil region" evidence="1">
    <location>
        <begin position="2"/>
        <end position="29"/>
    </location>
</feature>
<name>A0AAU8I009_9CAUD</name>
<protein>
    <submittedName>
        <fullName evidence="2">Uncharacterized protein</fullName>
    </submittedName>
</protein>
<keyword evidence="1" id="KW-0175">Coiled coil</keyword>